<dbReference type="Proteomes" id="UP000298493">
    <property type="component" value="Unassembled WGS sequence"/>
</dbReference>
<comment type="caution">
    <text evidence="2">The sequence shown here is derived from an EMBL/GenBank/DDBJ whole genome shotgun (WGS) entry which is preliminary data.</text>
</comment>
<proteinExistence type="predicted"/>
<evidence type="ECO:0000313" key="3">
    <source>
        <dbReference type="Proteomes" id="UP000298493"/>
    </source>
</evidence>
<feature type="region of interest" description="Disordered" evidence="1">
    <location>
        <begin position="1"/>
        <end position="43"/>
    </location>
</feature>
<feature type="compositionally biased region" description="Basic and acidic residues" evidence="1">
    <location>
        <begin position="15"/>
        <end position="32"/>
    </location>
</feature>
<reference evidence="2 3" key="1">
    <citation type="submission" date="2019-04" db="EMBL/GenBank/DDBJ databases">
        <title>High contiguity whole genome sequence and gene annotation resource for two Venturia nashicola isolates.</title>
        <authorList>
            <person name="Prokchorchik M."/>
            <person name="Won K."/>
            <person name="Lee Y."/>
            <person name="Choi E.D."/>
            <person name="Segonzac C."/>
            <person name="Sohn K.H."/>
        </authorList>
    </citation>
    <scope>NUCLEOTIDE SEQUENCE [LARGE SCALE GENOMIC DNA]</scope>
    <source>
        <strain evidence="2 3">PRI2</strain>
    </source>
</reference>
<gene>
    <name evidence="2" type="ORF">E6O75_ATG09186</name>
</gene>
<protein>
    <submittedName>
        <fullName evidence="2">Uncharacterized protein</fullName>
    </submittedName>
</protein>
<feature type="region of interest" description="Disordered" evidence="1">
    <location>
        <begin position="92"/>
        <end position="136"/>
    </location>
</feature>
<dbReference type="EMBL" id="SNSC02000019">
    <property type="protein sequence ID" value="TID16128.1"/>
    <property type="molecule type" value="Genomic_DNA"/>
</dbReference>
<accession>A0A4Z1P3B8</accession>
<name>A0A4Z1P3B8_9PEZI</name>
<dbReference type="AlphaFoldDB" id="A0A4Z1P3B8"/>
<dbReference type="OrthoDB" id="3902208at2759"/>
<sequence>MSEEHNHIDVPAPYKEQKSPYKDENEEPKEPEQGPLKYIGDPLGKGLGTVLTPVGAGLGKVTEPLGNTVGAITKPALGPFLGKKEEKAEVLGGDNKDSYVHGKTGLGGHLQTGENPLGLNETGSNEFAKDEDDDGL</sequence>
<dbReference type="STRING" id="86259.A0A4Z1P3B8"/>
<organism evidence="2 3">
    <name type="scientific">Venturia nashicola</name>
    <dbReference type="NCBI Taxonomy" id="86259"/>
    <lineage>
        <taxon>Eukaryota</taxon>
        <taxon>Fungi</taxon>
        <taxon>Dikarya</taxon>
        <taxon>Ascomycota</taxon>
        <taxon>Pezizomycotina</taxon>
        <taxon>Dothideomycetes</taxon>
        <taxon>Pleosporomycetidae</taxon>
        <taxon>Venturiales</taxon>
        <taxon>Venturiaceae</taxon>
        <taxon>Venturia</taxon>
    </lineage>
</organism>
<evidence type="ECO:0000313" key="2">
    <source>
        <dbReference type="EMBL" id="TID16128.1"/>
    </source>
</evidence>
<evidence type="ECO:0000256" key="1">
    <source>
        <dbReference type="SAM" id="MobiDB-lite"/>
    </source>
</evidence>
<keyword evidence="3" id="KW-1185">Reference proteome</keyword>